<dbReference type="Proteomes" id="UP000230559">
    <property type="component" value="Unassembled WGS sequence"/>
</dbReference>
<evidence type="ECO:0000313" key="1">
    <source>
        <dbReference type="EMBL" id="PIC06188.1"/>
    </source>
</evidence>
<organism evidence="1 2">
    <name type="scientific">Anoxybacillus flavithermus</name>
    <dbReference type="NCBI Taxonomy" id="33934"/>
    <lineage>
        <taxon>Bacteria</taxon>
        <taxon>Bacillati</taxon>
        <taxon>Bacillota</taxon>
        <taxon>Bacilli</taxon>
        <taxon>Bacillales</taxon>
        <taxon>Anoxybacillaceae</taxon>
        <taxon>Anoxybacillus</taxon>
    </lineage>
</organism>
<name>A0A2G5RTM0_9BACL</name>
<sequence>MIVKKNTKREGVKMKGLAILFEENHTVTILEDVEKKQLEEVVDEETEAVLWHDEEIDWDYGY</sequence>
<accession>A0A2G5RTM0</accession>
<comment type="caution">
    <text evidence="1">The sequence shown here is derived from an EMBL/GenBank/DDBJ whole genome shotgun (WGS) entry which is preliminary data.</text>
</comment>
<dbReference type="EMBL" id="PEDM01000001">
    <property type="protein sequence ID" value="PIC06188.1"/>
    <property type="molecule type" value="Genomic_DNA"/>
</dbReference>
<protein>
    <submittedName>
        <fullName evidence="1">Uncharacterized protein</fullName>
    </submittedName>
</protein>
<dbReference type="RefSeq" id="WP_099668605.1">
    <property type="nucleotide sequence ID" value="NZ_PEDM01000001.1"/>
</dbReference>
<reference evidence="1 2" key="1">
    <citation type="submission" date="2017-10" db="EMBL/GenBank/DDBJ databases">
        <title>Draft genome sequence of Anoxybacillus flavithermus KU2-6-11 from caldera Uzon (Russia:Kamchtka).</title>
        <authorList>
            <person name="Korzhuk A.V."/>
            <person name="Rozanov A.S."/>
            <person name="Bryanskaya A.V."/>
            <person name="Peltek S.E."/>
        </authorList>
    </citation>
    <scope>NUCLEOTIDE SEQUENCE [LARGE SCALE GENOMIC DNA]</scope>
    <source>
        <strain evidence="1 2">KU2-6_11</strain>
    </source>
</reference>
<dbReference type="AlphaFoldDB" id="A0A2G5RTM0"/>
<proteinExistence type="predicted"/>
<evidence type="ECO:0000313" key="2">
    <source>
        <dbReference type="Proteomes" id="UP000230559"/>
    </source>
</evidence>
<gene>
    <name evidence="1" type="ORF">CS060_01310</name>
</gene>